<dbReference type="PROSITE" id="PS50262">
    <property type="entry name" value="G_PROTEIN_RECEP_F1_2"/>
    <property type="match status" value="1"/>
</dbReference>
<keyword evidence="3" id="KW-0597">Phosphoprotein</keyword>
<evidence type="ECO:0000256" key="1">
    <source>
        <dbReference type="ARBA" id="ARBA00004651"/>
    </source>
</evidence>
<dbReference type="GO" id="GO:0005886">
    <property type="term" value="C:plasma membrane"/>
    <property type="evidence" value="ECO:0007669"/>
    <property type="project" value="UniProtKB-SubCell"/>
</dbReference>
<dbReference type="GeneID" id="110085505"/>
<evidence type="ECO:0000256" key="2">
    <source>
        <dbReference type="ARBA" id="ARBA00022475"/>
    </source>
</evidence>
<dbReference type="InParanoid" id="A0A6J0UL16"/>
<keyword evidence="8 12" id="KW-0675">Receptor</keyword>
<evidence type="ECO:0000256" key="3">
    <source>
        <dbReference type="ARBA" id="ARBA00022553"/>
    </source>
</evidence>
<dbReference type="SUPFAM" id="SSF81321">
    <property type="entry name" value="Family A G protein-coupled receptor-like"/>
    <property type="match status" value="1"/>
</dbReference>
<keyword evidence="10 12" id="KW-0807">Transducer</keyword>
<dbReference type="InterPro" id="IPR017452">
    <property type="entry name" value="GPCR_Rhodpsn_7TM"/>
</dbReference>
<feature type="transmembrane region" description="Helical" evidence="14">
    <location>
        <begin position="223"/>
        <end position="247"/>
    </location>
</feature>
<dbReference type="GO" id="GO:0007200">
    <property type="term" value="P:phospholipase C-activating G protein-coupled receptor signaling pathway"/>
    <property type="evidence" value="ECO:0007669"/>
    <property type="project" value="TreeGrafter"/>
</dbReference>
<comment type="similarity">
    <text evidence="11">Belongs to the chemokine-like receptor (CMKLR) family.</text>
</comment>
<dbReference type="GO" id="GO:0004974">
    <property type="term" value="F:leukotriene receptor activity"/>
    <property type="evidence" value="ECO:0007669"/>
    <property type="project" value="UniProtKB-ARBA"/>
</dbReference>
<feature type="transmembrane region" description="Helical" evidence="14">
    <location>
        <begin position="180"/>
        <end position="202"/>
    </location>
</feature>
<accession>A0A6J0UL16</accession>
<protein>
    <submittedName>
        <fullName evidence="17">Leukotriene B4 receptor 1-like</fullName>
    </submittedName>
</protein>
<keyword evidence="9" id="KW-0325">Glycoprotein</keyword>
<dbReference type="Proteomes" id="UP001652642">
    <property type="component" value="Chromosome 10"/>
</dbReference>
<feature type="transmembrane region" description="Helical" evidence="14">
    <location>
        <begin position="15"/>
        <end position="40"/>
    </location>
</feature>
<keyword evidence="2" id="KW-1003">Cell membrane</keyword>
<dbReference type="Gene3D" id="1.20.1070.10">
    <property type="entry name" value="Rhodopsin 7-helix transmembrane proteins"/>
    <property type="match status" value="1"/>
</dbReference>
<comment type="similarity">
    <text evidence="12">Belongs to the G-protein coupled receptor 1 family.</text>
</comment>
<dbReference type="AlphaFoldDB" id="A0A6J0UL16"/>
<evidence type="ECO:0000256" key="9">
    <source>
        <dbReference type="ARBA" id="ARBA00023180"/>
    </source>
</evidence>
<dbReference type="GO" id="GO:0006954">
    <property type="term" value="P:inflammatory response"/>
    <property type="evidence" value="ECO:0007669"/>
    <property type="project" value="TreeGrafter"/>
</dbReference>
<dbReference type="InterPro" id="IPR000276">
    <property type="entry name" value="GPCR_Rhodpsn"/>
</dbReference>
<evidence type="ECO:0000256" key="10">
    <source>
        <dbReference type="ARBA" id="ARBA00023224"/>
    </source>
</evidence>
<feature type="transmembrane region" description="Helical" evidence="14">
    <location>
        <begin position="132"/>
        <end position="153"/>
    </location>
</feature>
<dbReference type="Pfam" id="PF00001">
    <property type="entry name" value="7tm_1"/>
    <property type="match status" value="1"/>
</dbReference>
<comment type="subcellular location">
    <subcellularLocation>
        <location evidence="1">Cell membrane</location>
        <topology evidence="1">Multi-pass membrane protein</topology>
    </subcellularLocation>
</comment>
<dbReference type="GO" id="GO:0007204">
    <property type="term" value="P:positive regulation of cytosolic calcium ion concentration"/>
    <property type="evidence" value="ECO:0007669"/>
    <property type="project" value="TreeGrafter"/>
</dbReference>
<dbReference type="PRINTS" id="PR00237">
    <property type="entry name" value="GPCRRHODOPSN"/>
</dbReference>
<proteinExistence type="inferred from homology"/>
<organism evidence="16 17">
    <name type="scientific">Pogona vitticeps</name>
    <name type="common">central bearded dragon</name>
    <dbReference type="NCBI Taxonomy" id="103695"/>
    <lineage>
        <taxon>Eukaryota</taxon>
        <taxon>Metazoa</taxon>
        <taxon>Chordata</taxon>
        <taxon>Craniata</taxon>
        <taxon>Vertebrata</taxon>
        <taxon>Euteleostomi</taxon>
        <taxon>Lepidosauria</taxon>
        <taxon>Squamata</taxon>
        <taxon>Bifurcata</taxon>
        <taxon>Unidentata</taxon>
        <taxon>Episquamata</taxon>
        <taxon>Toxicofera</taxon>
        <taxon>Iguania</taxon>
        <taxon>Acrodonta</taxon>
        <taxon>Agamidae</taxon>
        <taxon>Amphibolurinae</taxon>
        <taxon>Pogona</taxon>
    </lineage>
</organism>
<evidence type="ECO:0000259" key="15">
    <source>
        <dbReference type="PROSITE" id="PS50262"/>
    </source>
</evidence>
<evidence type="ECO:0000256" key="14">
    <source>
        <dbReference type="SAM" id="Phobius"/>
    </source>
</evidence>
<dbReference type="PANTHER" id="PTHR24225:SF72">
    <property type="entry name" value="G-PROTEIN COUPLED RECEPTORS FAMILY 1 PROFILE DOMAIN-CONTAINING PROTEIN-RELATED"/>
    <property type="match status" value="1"/>
</dbReference>
<evidence type="ECO:0000256" key="5">
    <source>
        <dbReference type="ARBA" id="ARBA00022989"/>
    </source>
</evidence>
<dbReference type="KEGG" id="pvt:110085505"/>
<evidence type="ECO:0000256" key="11">
    <source>
        <dbReference type="ARBA" id="ARBA00025736"/>
    </source>
</evidence>
<sequence>MSSPEETSDHPSLSVARTVVCAILGLSFAIGVPGNSFVIWTICGQMKERTPTVVLILHLSIADLLVLVTMPLWIYSFANAWSFGIVACKALAFVVYCSMYVSIFLITALSLERFLAVSYPFAAQRWKKKTTPHLVVFLIWFLSIAFGATIVPFQEMVDTEGGLQCAARSYENNSQEAACLLLETVVGFILPFTIISTCYACIGRRIGRMTCPSRRRSARLMASVVIAFGLCWFPHHVFNLLSVASLLTEDLHPEASQALGRVAEMGVYIASSVTFISSCINPLLYAFAARNVRSSARFTKFSKLFEQINPVSRQESPKETPYPNEQEKTTSMEII</sequence>
<reference evidence="17" key="1">
    <citation type="submission" date="2025-08" db="UniProtKB">
        <authorList>
            <consortium name="RefSeq"/>
        </authorList>
    </citation>
    <scope>IDENTIFICATION</scope>
</reference>
<evidence type="ECO:0000313" key="17">
    <source>
        <dbReference type="RefSeq" id="XP_020661401.2"/>
    </source>
</evidence>
<keyword evidence="4 12" id="KW-0812">Transmembrane</keyword>
<evidence type="ECO:0000256" key="4">
    <source>
        <dbReference type="ARBA" id="ARBA00022692"/>
    </source>
</evidence>
<dbReference type="GO" id="GO:0004875">
    <property type="term" value="F:complement receptor activity"/>
    <property type="evidence" value="ECO:0007669"/>
    <property type="project" value="TreeGrafter"/>
</dbReference>
<keyword evidence="16" id="KW-1185">Reference proteome</keyword>
<evidence type="ECO:0000256" key="6">
    <source>
        <dbReference type="ARBA" id="ARBA00023040"/>
    </source>
</evidence>
<dbReference type="PANTHER" id="PTHR24225">
    <property type="entry name" value="CHEMOTACTIC RECEPTOR"/>
    <property type="match status" value="1"/>
</dbReference>
<feature type="region of interest" description="Disordered" evidence="13">
    <location>
        <begin position="312"/>
        <end position="335"/>
    </location>
</feature>
<dbReference type="PROSITE" id="PS00237">
    <property type="entry name" value="G_PROTEIN_RECEP_F1_1"/>
    <property type="match status" value="1"/>
</dbReference>
<dbReference type="CDD" id="cd14975">
    <property type="entry name" value="7tmA_LTB4R"/>
    <property type="match status" value="1"/>
</dbReference>
<feature type="domain" description="G-protein coupled receptors family 1 profile" evidence="15">
    <location>
        <begin position="34"/>
        <end position="285"/>
    </location>
</feature>
<feature type="compositionally biased region" description="Basic and acidic residues" evidence="13">
    <location>
        <begin position="325"/>
        <end position="335"/>
    </location>
</feature>
<feature type="transmembrane region" description="Helical" evidence="14">
    <location>
        <begin position="267"/>
        <end position="288"/>
    </location>
</feature>
<dbReference type="RefSeq" id="XP_020661401.2">
    <property type="nucleotide sequence ID" value="XM_020805742.2"/>
</dbReference>
<gene>
    <name evidence="17" type="primary">LOC110085505</name>
</gene>
<dbReference type="OrthoDB" id="8888529at2759"/>
<evidence type="ECO:0000256" key="8">
    <source>
        <dbReference type="ARBA" id="ARBA00023170"/>
    </source>
</evidence>
<evidence type="ECO:0000256" key="12">
    <source>
        <dbReference type="RuleBase" id="RU000688"/>
    </source>
</evidence>
<keyword evidence="7 14" id="KW-0472">Membrane</keyword>
<dbReference type="InterPro" id="IPR000826">
    <property type="entry name" value="Formyl_rcpt-rel"/>
</dbReference>
<keyword evidence="5 14" id="KW-1133">Transmembrane helix</keyword>
<name>A0A6J0UL16_9SAUR</name>
<keyword evidence="6 12" id="KW-0297">G-protein coupled receptor</keyword>
<feature type="transmembrane region" description="Helical" evidence="14">
    <location>
        <begin position="80"/>
        <end position="111"/>
    </location>
</feature>
<evidence type="ECO:0000256" key="7">
    <source>
        <dbReference type="ARBA" id="ARBA00023136"/>
    </source>
</evidence>
<feature type="transmembrane region" description="Helical" evidence="14">
    <location>
        <begin position="52"/>
        <end position="74"/>
    </location>
</feature>
<evidence type="ECO:0000313" key="16">
    <source>
        <dbReference type="Proteomes" id="UP001652642"/>
    </source>
</evidence>
<evidence type="ECO:0000256" key="13">
    <source>
        <dbReference type="SAM" id="MobiDB-lite"/>
    </source>
</evidence>